<dbReference type="Pfam" id="PF00097">
    <property type="entry name" value="zf-C3HC4"/>
    <property type="match status" value="1"/>
</dbReference>
<keyword evidence="7 9" id="KW-0862">Zinc</keyword>
<dbReference type="InterPro" id="IPR001841">
    <property type="entry name" value="Znf_RING"/>
</dbReference>
<keyword evidence="14" id="KW-1185">Reference proteome</keyword>
<evidence type="ECO:0000256" key="1">
    <source>
        <dbReference type="ARBA" id="ARBA00000900"/>
    </source>
</evidence>
<evidence type="ECO:0000313" key="13">
    <source>
        <dbReference type="EMBL" id="RNA38152.1"/>
    </source>
</evidence>
<keyword evidence="9" id="KW-0963">Cytoplasm</keyword>
<dbReference type="SUPFAM" id="SSF52949">
    <property type="entry name" value="Macro domain-like"/>
    <property type="match status" value="1"/>
</dbReference>
<dbReference type="PROSITE" id="PS51154">
    <property type="entry name" value="MACRO"/>
    <property type="match status" value="1"/>
</dbReference>
<dbReference type="InterPro" id="IPR039396">
    <property type="entry name" value="Deltex_C"/>
</dbReference>
<evidence type="ECO:0000313" key="14">
    <source>
        <dbReference type="Proteomes" id="UP000276133"/>
    </source>
</evidence>
<dbReference type="EMBL" id="REGN01000910">
    <property type="protein sequence ID" value="RNA38152.1"/>
    <property type="molecule type" value="Genomic_DNA"/>
</dbReference>
<gene>
    <name evidence="13" type="ORF">BpHYR1_024595</name>
</gene>
<dbReference type="STRING" id="10195.A0A3M7SR50"/>
<dbReference type="PROSITE" id="PS50089">
    <property type="entry name" value="ZF_RING_2"/>
    <property type="match status" value="1"/>
</dbReference>
<dbReference type="SUPFAM" id="SSF57850">
    <property type="entry name" value="RING/U-box"/>
    <property type="match status" value="2"/>
</dbReference>
<evidence type="ECO:0000256" key="5">
    <source>
        <dbReference type="ARBA" id="ARBA00022723"/>
    </source>
</evidence>
<dbReference type="GO" id="GO:0007219">
    <property type="term" value="P:Notch signaling pathway"/>
    <property type="evidence" value="ECO:0007669"/>
    <property type="project" value="InterPro"/>
</dbReference>
<keyword evidence="13" id="KW-0436">Ligase</keyword>
<evidence type="ECO:0000256" key="4">
    <source>
        <dbReference type="ARBA" id="ARBA00022679"/>
    </source>
</evidence>
<evidence type="ECO:0000256" key="2">
    <source>
        <dbReference type="ARBA" id="ARBA00004906"/>
    </source>
</evidence>
<reference evidence="13 14" key="1">
    <citation type="journal article" date="2018" name="Sci. Rep.">
        <title>Genomic signatures of local adaptation to the degree of environmental predictability in rotifers.</title>
        <authorList>
            <person name="Franch-Gras L."/>
            <person name="Hahn C."/>
            <person name="Garcia-Roger E.M."/>
            <person name="Carmona M.J."/>
            <person name="Serra M."/>
            <person name="Gomez A."/>
        </authorList>
    </citation>
    <scope>NUCLEOTIDE SEQUENCE [LARGE SCALE GENOMIC DNA]</scope>
    <source>
        <strain evidence="13">HYR1</strain>
    </source>
</reference>
<evidence type="ECO:0000256" key="9">
    <source>
        <dbReference type="RuleBase" id="RU367105"/>
    </source>
</evidence>
<protein>
    <recommendedName>
        <fullName evidence="9">E3 ubiquitin-protein ligase</fullName>
        <ecNumber evidence="9">2.3.2.27</ecNumber>
    </recommendedName>
</protein>
<proteinExistence type="inferred from homology"/>
<dbReference type="InterPro" id="IPR043472">
    <property type="entry name" value="Macro_dom-like"/>
</dbReference>
<comment type="catalytic activity">
    <reaction evidence="1 9">
        <text>S-ubiquitinyl-[E2 ubiquitin-conjugating enzyme]-L-cysteine + [acceptor protein]-L-lysine = [E2 ubiquitin-conjugating enzyme]-L-cysteine + N(6)-ubiquitinyl-[acceptor protein]-L-lysine.</text>
        <dbReference type="EC" id="2.3.2.27"/>
    </reaction>
</comment>
<evidence type="ECO:0000259" key="11">
    <source>
        <dbReference type="PROSITE" id="PS50089"/>
    </source>
</evidence>
<keyword evidence="4 9" id="KW-0808">Transferase</keyword>
<dbReference type="GO" id="GO:0016874">
    <property type="term" value="F:ligase activity"/>
    <property type="evidence" value="ECO:0007669"/>
    <property type="project" value="UniProtKB-KW"/>
</dbReference>
<dbReference type="InterPro" id="IPR039399">
    <property type="entry name" value="Deltex_C_sf"/>
</dbReference>
<dbReference type="CDD" id="cd09633">
    <property type="entry name" value="Deltex_C"/>
    <property type="match status" value="1"/>
</dbReference>
<evidence type="ECO:0000256" key="10">
    <source>
        <dbReference type="SAM" id="Coils"/>
    </source>
</evidence>
<dbReference type="InterPro" id="IPR002589">
    <property type="entry name" value="Macro_dom"/>
</dbReference>
<dbReference type="UniPathway" id="UPA00143"/>
<keyword evidence="5 9" id="KW-0479">Metal-binding</keyword>
<feature type="coiled-coil region" evidence="10">
    <location>
        <begin position="105"/>
        <end position="132"/>
    </location>
</feature>
<dbReference type="SMART" id="SM00184">
    <property type="entry name" value="RING"/>
    <property type="match status" value="2"/>
</dbReference>
<feature type="domain" description="RING-type" evidence="11">
    <location>
        <begin position="304"/>
        <end position="342"/>
    </location>
</feature>
<dbReference type="GO" id="GO:0061630">
    <property type="term" value="F:ubiquitin protein ligase activity"/>
    <property type="evidence" value="ECO:0007669"/>
    <property type="project" value="UniProtKB-UniRule"/>
</dbReference>
<evidence type="ECO:0000256" key="7">
    <source>
        <dbReference type="ARBA" id="ARBA00022833"/>
    </source>
</evidence>
<dbReference type="Gene3D" id="3.30.40.10">
    <property type="entry name" value="Zinc/RING finger domain, C3HC4 (zinc finger)"/>
    <property type="match status" value="2"/>
</dbReference>
<dbReference type="Gene3D" id="3.40.220.10">
    <property type="entry name" value="Leucine Aminopeptidase, subunit E, domain 1"/>
    <property type="match status" value="1"/>
</dbReference>
<dbReference type="GO" id="GO:0008270">
    <property type="term" value="F:zinc ion binding"/>
    <property type="evidence" value="ECO:0007669"/>
    <property type="project" value="UniProtKB-KW"/>
</dbReference>
<dbReference type="EC" id="2.3.2.27" evidence="9"/>
<dbReference type="GO" id="GO:0016567">
    <property type="term" value="P:protein ubiquitination"/>
    <property type="evidence" value="ECO:0007669"/>
    <property type="project" value="UniProtKB-UniRule"/>
</dbReference>
<evidence type="ECO:0000256" key="3">
    <source>
        <dbReference type="ARBA" id="ARBA00009413"/>
    </source>
</evidence>
<evidence type="ECO:0000256" key="8">
    <source>
        <dbReference type="PROSITE-ProRule" id="PRU00175"/>
    </source>
</evidence>
<dbReference type="AlphaFoldDB" id="A0A3M7SR50"/>
<comment type="subcellular location">
    <subcellularLocation>
        <location evidence="9">Cytoplasm</location>
    </subcellularLocation>
</comment>
<comment type="pathway">
    <text evidence="2 9">Protein modification; protein ubiquitination.</text>
</comment>
<dbReference type="OrthoDB" id="527344at2759"/>
<accession>A0A3M7SR50</accession>
<dbReference type="InterPro" id="IPR013083">
    <property type="entry name" value="Znf_RING/FYVE/PHD"/>
</dbReference>
<dbReference type="InterPro" id="IPR018957">
    <property type="entry name" value="Znf_C3HC4_RING-type"/>
</dbReference>
<keyword evidence="10" id="KW-0175">Coiled coil</keyword>
<evidence type="ECO:0000259" key="12">
    <source>
        <dbReference type="PROSITE" id="PS51154"/>
    </source>
</evidence>
<sequence>MESFKISDKLKIKVYSGSIFDPKIECDAITISLFTDFFFNQNVGLVKLALDYFGSKLKKNFEKEIEKLPRKFDFEGQCIVIRTEKKTPKYLFNTILVNNCSKNLIKFENLMKQSLENVIEKLNQNAEIKTIAIPLLATGLNKGPINLCVDILVDGFIDFEKKGKIKFLKELHLVNIEDTKTQVIVQKLRKIFNINLYHNLRDEHLKSQLVNVQDSGKDDIELPQKNENNEIKINNNGKQCSFCKQKLRKVKLIDCGHSFCVGCNGDKENITKCLIPDCSSNINDKKSNIDVIINKNENNDEKICNICCDTCDSLKKLDKCGHELCDRCFKRIFKYKPQCPFCFIFYGIPTGDQPSNGKMYYSVQKQSLSGYEKYDTIQINYSFPSGCQGKNHPNPGKKYFSTNRTAYLPATEEGFKALNLLKKAFDNNLTFTIGVSVTTGTEGITWNDIHHKTQISGPYGYPDPEYLQRLLEELKAHGIE</sequence>
<comment type="caution">
    <text evidence="13">The sequence shown here is derived from an EMBL/GenBank/DDBJ whole genome shotgun (WGS) entry which is preliminary data.</text>
</comment>
<evidence type="ECO:0000256" key="6">
    <source>
        <dbReference type="ARBA" id="ARBA00022771"/>
    </source>
</evidence>
<dbReference type="Pfam" id="PF18102">
    <property type="entry name" value="DTC"/>
    <property type="match status" value="1"/>
</dbReference>
<dbReference type="Gene3D" id="3.30.390.130">
    <property type="match status" value="1"/>
</dbReference>
<dbReference type="PANTHER" id="PTHR12622">
    <property type="entry name" value="DELTEX-RELATED"/>
    <property type="match status" value="1"/>
</dbReference>
<dbReference type="GO" id="GO:0005737">
    <property type="term" value="C:cytoplasm"/>
    <property type="evidence" value="ECO:0007669"/>
    <property type="project" value="UniProtKB-SubCell"/>
</dbReference>
<comment type="similarity">
    <text evidence="3 9">Belongs to the Deltex family.</text>
</comment>
<dbReference type="InterPro" id="IPR039398">
    <property type="entry name" value="Deltex_fam"/>
</dbReference>
<name>A0A3M7SR50_BRAPC</name>
<keyword evidence="6 8" id="KW-0863">Zinc-finger</keyword>
<feature type="domain" description="Macro" evidence="12">
    <location>
        <begin position="1"/>
        <end position="192"/>
    </location>
</feature>
<organism evidence="13 14">
    <name type="scientific">Brachionus plicatilis</name>
    <name type="common">Marine rotifer</name>
    <name type="synonym">Brachionus muelleri</name>
    <dbReference type="NCBI Taxonomy" id="10195"/>
    <lineage>
        <taxon>Eukaryota</taxon>
        <taxon>Metazoa</taxon>
        <taxon>Spiralia</taxon>
        <taxon>Gnathifera</taxon>
        <taxon>Rotifera</taxon>
        <taxon>Eurotatoria</taxon>
        <taxon>Monogononta</taxon>
        <taxon>Pseudotrocha</taxon>
        <taxon>Ploima</taxon>
        <taxon>Brachionidae</taxon>
        <taxon>Brachionus</taxon>
    </lineage>
</organism>
<dbReference type="Proteomes" id="UP000276133">
    <property type="component" value="Unassembled WGS sequence"/>
</dbReference>